<dbReference type="SFLD" id="SFLDS00003">
    <property type="entry name" value="Haloacid_Dehalogenase"/>
    <property type="match status" value="1"/>
</dbReference>
<dbReference type="SFLD" id="SFLDF00035">
    <property type="entry name" value="phosphoglycolate_phosphatase"/>
    <property type="match status" value="1"/>
</dbReference>
<organism evidence="1 2">
    <name type="scientific">Curvibacter cyanobacteriorum</name>
    <dbReference type="NCBI Taxonomy" id="3026422"/>
    <lineage>
        <taxon>Bacteria</taxon>
        <taxon>Pseudomonadati</taxon>
        <taxon>Pseudomonadota</taxon>
        <taxon>Betaproteobacteria</taxon>
        <taxon>Burkholderiales</taxon>
        <taxon>Comamonadaceae</taxon>
        <taxon>Curvibacter</taxon>
    </lineage>
</organism>
<dbReference type="GO" id="GO:0016787">
    <property type="term" value="F:hydrolase activity"/>
    <property type="evidence" value="ECO:0007669"/>
    <property type="project" value="UniProtKB-KW"/>
</dbReference>
<comment type="caution">
    <text evidence="1">The sequence shown here is derived from an EMBL/GenBank/DDBJ whole genome shotgun (WGS) entry which is preliminary data.</text>
</comment>
<reference evidence="1 2" key="1">
    <citation type="submission" date="2023-02" db="EMBL/GenBank/DDBJ databases">
        <title>Bacterial whole genomic sequence of Curvibacter sp. HBC61.</title>
        <authorList>
            <person name="Le V."/>
            <person name="Ko S.-R."/>
            <person name="Ahn C.-Y."/>
            <person name="Oh H.-M."/>
        </authorList>
    </citation>
    <scope>NUCLEOTIDE SEQUENCE [LARGE SCALE GENOMIC DNA]</scope>
    <source>
        <strain evidence="1 2">HBC61</strain>
    </source>
</reference>
<dbReference type="SUPFAM" id="SSF56784">
    <property type="entry name" value="HAD-like"/>
    <property type="match status" value="1"/>
</dbReference>
<proteinExistence type="predicted"/>
<dbReference type="InterPro" id="IPR023214">
    <property type="entry name" value="HAD_sf"/>
</dbReference>
<dbReference type="PANTHER" id="PTHR42896">
    <property type="entry name" value="XYLULOSE-1,5-BISPHOSPHATE (XUBP) PHOSPHATASE"/>
    <property type="match status" value="1"/>
</dbReference>
<dbReference type="InterPro" id="IPR006439">
    <property type="entry name" value="HAD-SF_hydro_IA"/>
</dbReference>
<keyword evidence="2" id="KW-1185">Reference proteome</keyword>
<dbReference type="Proteomes" id="UP001528673">
    <property type="component" value="Unassembled WGS sequence"/>
</dbReference>
<dbReference type="Pfam" id="PF00702">
    <property type="entry name" value="Hydrolase"/>
    <property type="match status" value="1"/>
</dbReference>
<accession>A0ABT5N245</accession>
<dbReference type="Gene3D" id="1.10.150.240">
    <property type="entry name" value="Putative phosphatase, domain 2"/>
    <property type="match status" value="1"/>
</dbReference>
<evidence type="ECO:0000313" key="1">
    <source>
        <dbReference type="EMBL" id="MDD0839122.1"/>
    </source>
</evidence>
<dbReference type="SFLD" id="SFLDG01135">
    <property type="entry name" value="C1.5.6:_HAD__Beta-PGM__Phospha"/>
    <property type="match status" value="1"/>
</dbReference>
<dbReference type="InterPro" id="IPR023198">
    <property type="entry name" value="PGP-like_dom2"/>
</dbReference>
<dbReference type="Gene3D" id="3.40.50.1000">
    <property type="entry name" value="HAD superfamily/HAD-like"/>
    <property type="match status" value="1"/>
</dbReference>
<name>A0ABT5N245_9BURK</name>
<dbReference type="NCBIfam" id="TIGR01509">
    <property type="entry name" value="HAD-SF-IA-v3"/>
    <property type="match status" value="1"/>
</dbReference>
<dbReference type="SFLD" id="SFLDG01129">
    <property type="entry name" value="C1.5:_HAD__Beta-PGM__Phosphata"/>
    <property type="match status" value="1"/>
</dbReference>
<sequence>MLEALIFDVDGTLADTEAAHRAAFNDAFDQVRLGWYWDEATYLRLLQVSGGKERIAHHWRMVEPDVAEGRAAQTVIERVHAIKTRLYEDRVSGGQLALRPGVLRLLREALNSKLRLAIATTTTPTNIDALLRTPLGPDWRRYFAAIGDASTAPRKKPDPLVYQQALTALGLPASACLAFEDSANGLRAASAAGLPTVVTPTAYTANHRFDDALCVLPHLGDAGALLPCGTAGMAQRWVTVDALRRWHADATLCESA</sequence>
<dbReference type="InterPro" id="IPR044999">
    <property type="entry name" value="CbbY-like"/>
</dbReference>
<dbReference type="RefSeq" id="WP_273951517.1">
    <property type="nucleotide sequence ID" value="NZ_JAQSIP010000004.1"/>
</dbReference>
<dbReference type="InterPro" id="IPR036412">
    <property type="entry name" value="HAD-like_sf"/>
</dbReference>
<dbReference type="PANTHER" id="PTHR42896:SF2">
    <property type="entry name" value="CBBY-LIKE PROTEIN"/>
    <property type="match status" value="1"/>
</dbReference>
<evidence type="ECO:0000313" key="2">
    <source>
        <dbReference type="Proteomes" id="UP001528673"/>
    </source>
</evidence>
<dbReference type="EMBL" id="JAQSIP010000004">
    <property type="protein sequence ID" value="MDD0839122.1"/>
    <property type="molecule type" value="Genomic_DNA"/>
</dbReference>
<protein>
    <submittedName>
        <fullName evidence="1">HAD-IA family hydrolase</fullName>
    </submittedName>
</protein>
<keyword evidence="1" id="KW-0378">Hydrolase</keyword>
<gene>
    <name evidence="1" type="ORF">PSQ40_11105</name>
</gene>